<dbReference type="Proteomes" id="UP000648239">
    <property type="component" value="Unassembled WGS sequence"/>
</dbReference>
<dbReference type="Pfam" id="PF11376">
    <property type="entry name" value="DUF3179"/>
    <property type="match status" value="1"/>
</dbReference>
<dbReference type="EMBL" id="JACXWD010000016">
    <property type="protein sequence ID" value="MBD3867796.1"/>
    <property type="molecule type" value="Genomic_DNA"/>
</dbReference>
<gene>
    <name evidence="1" type="ORF">IFK94_06715</name>
</gene>
<proteinExistence type="predicted"/>
<organism evidence="1 2">
    <name type="scientific">Candidatus Polarisedimenticola svalbardensis</name>
    <dbReference type="NCBI Taxonomy" id="2886004"/>
    <lineage>
        <taxon>Bacteria</taxon>
        <taxon>Pseudomonadati</taxon>
        <taxon>Acidobacteriota</taxon>
        <taxon>Candidatus Polarisedimenticolia</taxon>
        <taxon>Candidatus Polarisedimenticolales</taxon>
        <taxon>Candidatus Polarisedimenticolaceae</taxon>
        <taxon>Candidatus Polarisedimenticola</taxon>
    </lineage>
</organism>
<evidence type="ECO:0000313" key="2">
    <source>
        <dbReference type="Proteomes" id="UP000648239"/>
    </source>
</evidence>
<comment type="caution">
    <text evidence="1">The sequence shown here is derived from an EMBL/GenBank/DDBJ whole genome shotgun (WGS) entry which is preliminary data.</text>
</comment>
<protein>
    <submittedName>
        <fullName evidence="1">DUF3179 domain-containing protein</fullName>
    </submittedName>
</protein>
<dbReference type="AlphaFoldDB" id="A0A8J6Y7Z9"/>
<dbReference type="InterPro" id="IPR021516">
    <property type="entry name" value="DUF3179"/>
</dbReference>
<reference evidence="1 2" key="1">
    <citation type="submission" date="2020-08" db="EMBL/GenBank/DDBJ databases">
        <title>Acidobacteriota in marine sediments use diverse sulfur dissimilation pathways.</title>
        <authorList>
            <person name="Wasmund K."/>
        </authorList>
    </citation>
    <scope>NUCLEOTIDE SEQUENCE [LARGE SCALE GENOMIC DNA]</scope>
    <source>
        <strain evidence="1">MAG AM4</strain>
    </source>
</reference>
<accession>A0A8J6Y7Z9</accession>
<evidence type="ECO:0000313" key="1">
    <source>
        <dbReference type="EMBL" id="MBD3867796.1"/>
    </source>
</evidence>
<sequence>MYVREIEGKETTFGVSGALWRDALIFFDRDTESYWSQIDGRSLTGDHKGKRLVKYPSVQTSWGEWKKMHPDTLVLKPDTRSRTGSPYAHYFEDPDKMGVLGTKNPDKRLPGKTLVLGIEAGSSYAAVPLRRLEKKGVLELDADGPVVAIRSPGGDGFAYRPVADGMRLHFTLEDGQLIDRETGSRWDPAAGKAVAGLMEGETLPRLDARKIFWFVWAGFHPETVVVK</sequence>
<name>A0A8J6Y7Z9_9BACT</name>